<dbReference type="InterPro" id="IPR011048">
    <property type="entry name" value="Haem_d1_sf"/>
</dbReference>
<dbReference type="EMBL" id="JAJGQJ010000098">
    <property type="protein sequence ID" value="MCC4622486.1"/>
    <property type="molecule type" value="Genomic_DNA"/>
</dbReference>
<dbReference type="RefSeq" id="WP_053329533.1">
    <property type="nucleotide sequence ID" value="NZ_CAWLZN010000001.1"/>
</dbReference>
<evidence type="ECO:0000313" key="2">
    <source>
        <dbReference type="Proteomes" id="UP001199206"/>
    </source>
</evidence>
<accession>A0ABS8HJW4</accession>
<gene>
    <name evidence="1" type="ORF">LL965_21385</name>
</gene>
<name>A0ABS8HJW4_9XANT</name>
<dbReference type="InterPro" id="IPR015943">
    <property type="entry name" value="WD40/YVTN_repeat-like_dom_sf"/>
</dbReference>
<dbReference type="PANTHER" id="PTHR47197">
    <property type="entry name" value="PROTEIN NIRF"/>
    <property type="match status" value="1"/>
</dbReference>
<protein>
    <submittedName>
        <fullName evidence="1">YncE family protein</fullName>
    </submittedName>
</protein>
<dbReference type="Gene3D" id="2.130.10.10">
    <property type="entry name" value="YVTN repeat-like/Quinoprotein amine dehydrogenase"/>
    <property type="match status" value="1"/>
</dbReference>
<dbReference type="PANTHER" id="PTHR47197:SF3">
    <property type="entry name" value="DIHYDRO-HEME D1 DEHYDROGENASE"/>
    <property type="match status" value="1"/>
</dbReference>
<dbReference type="SUPFAM" id="SSF51004">
    <property type="entry name" value="C-terminal (heme d1) domain of cytochrome cd1-nitrite reductase"/>
    <property type="match status" value="1"/>
</dbReference>
<organism evidence="1 2">
    <name type="scientific">Xanthomonas cassavae CFBP 4642</name>
    <dbReference type="NCBI Taxonomy" id="1219375"/>
    <lineage>
        <taxon>Bacteria</taxon>
        <taxon>Pseudomonadati</taxon>
        <taxon>Pseudomonadota</taxon>
        <taxon>Gammaproteobacteria</taxon>
        <taxon>Lysobacterales</taxon>
        <taxon>Lysobacteraceae</taxon>
        <taxon>Xanthomonas</taxon>
    </lineage>
</organism>
<dbReference type="Proteomes" id="UP001199206">
    <property type="component" value="Unassembled WGS sequence"/>
</dbReference>
<dbReference type="InterPro" id="IPR051200">
    <property type="entry name" value="Host-pathogen_enzymatic-act"/>
</dbReference>
<evidence type="ECO:0000313" key="1">
    <source>
        <dbReference type="EMBL" id="MCC4622486.1"/>
    </source>
</evidence>
<comment type="caution">
    <text evidence="1">The sequence shown here is derived from an EMBL/GenBank/DDBJ whole genome shotgun (WGS) entry which is preliminary data.</text>
</comment>
<proteinExistence type="predicted"/>
<reference evidence="1 2" key="1">
    <citation type="submission" date="2021-10" db="EMBL/GenBank/DDBJ databases">
        <title>Genome sequencing of Xanthomonas strains from NCPPB.</title>
        <authorList>
            <person name="Hussein R."/>
            <person name="Harrison J."/>
            <person name="Studholme D.J."/>
            <person name="Vicente J."/>
            <person name="Grant M."/>
        </authorList>
    </citation>
    <scope>NUCLEOTIDE SEQUENCE [LARGE SCALE GENOMIC DNA]</scope>
    <source>
        <strain evidence="1 2">NCPPB 101</strain>
    </source>
</reference>
<sequence>MRRRQRGAGGKAARWWAALLLACLPVLAVAAELPPRRLLVISKTEQALQLRDPDSFALLASAPLGPDPHEIAVSTDGRTAYVSNPGYGAFHRIDVIDLQTGRAKAPIDTTPLFGPHGLAFVQDRLWFTAQGSKAIGHLDPQARAIDWIMGTGQDTTHLLHVAPDGQRAYATNSGSGTVSLFERRLMPPSMPPTGVLPAAAKPRMD</sequence>
<keyword evidence="2" id="KW-1185">Reference proteome</keyword>